<reference evidence="1" key="1">
    <citation type="journal article" date="2019" name="Appl. Environ. Microbiol.">
        <title>Population genetics and characterization of Campylobacter jejuni isolates in western jackdaws and game birds in Finland.</title>
        <authorList>
            <person name="Kovanen S."/>
            <person name="Rossi M."/>
            <person name="Pohja-Mykra M."/>
            <person name="Nieminen T."/>
            <person name="Raunio-Saarnisto M."/>
            <person name="Sauvala M."/>
            <person name="Fredriksson-Ahomaa M."/>
            <person name="Hanninen M.L."/>
            <person name="Kivisto R."/>
        </authorList>
    </citation>
    <scope>NUCLEOTIDE SEQUENCE [LARGE SCALE GENOMIC DNA]</scope>
    <source>
        <strain evidence="1">CB313</strain>
    </source>
</reference>
<name>A0A431E7F3_CAMJU</name>
<dbReference type="Proteomes" id="UP000288507">
    <property type="component" value="Unassembled WGS sequence"/>
</dbReference>
<accession>A0A431E7F3</accession>
<evidence type="ECO:0000313" key="1">
    <source>
        <dbReference type="EMBL" id="RTJ77264.1"/>
    </source>
</evidence>
<evidence type="ECO:0000313" key="2">
    <source>
        <dbReference type="Proteomes" id="UP000288507"/>
    </source>
</evidence>
<dbReference type="RefSeq" id="WP_206781878.1">
    <property type="nucleotide sequence ID" value="NZ_PRBV01000048.1"/>
</dbReference>
<gene>
    <name evidence="1" type="ORF">C3H57_10270</name>
</gene>
<proteinExistence type="predicted"/>
<organism evidence="1 2">
    <name type="scientific">Campylobacter jejuni</name>
    <dbReference type="NCBI Taxonomy" id="197"/>
    <lineage>
        <taxon>Bacteria</taxon>
        <taxon>Pseudomonadati</taxon>
        <taxon>Campylobacterota</taxon>
        <taxon>Epsilonproteobacteria</taxon>
        <taxon>Campylobacterales</taxon>
        <taxon>Campylobacteraceae</taxon>
        <taxon>Campylobacter</taxon>
    </lineage>
</organism>
<feature type="non-terminal residue" evidence="1">
    <location>
        <position position="1"/>
    </location>
</feature>
<protein>
    <submittedName>
        <fullName evidence="1">Uncharacterized protein</fullName>
    </submittedName>
</protein>
<dbReference type="EMBL" id="PRBV01000048">
    <property type="protein sequence ID" value="RTJ77264.1"/>
    <property type="molecule type" value="Genomic_DNA"/>
</dbReference>
<comment type="caution">
    <text evidence="1">The sequence shown here is derived from an EMBL/GenBank/DDBJ whole genome shotgun (WGS) entry which is preliminary data.</text>
</comment>
<sequence length="165" mass="17966">KEMNAMCQSFTSEAFDDITDGVFNVYSTKSTAIADDLMAKLKDGASAETLEKLNTIDMKSLVENSIEDAKRDYKVDSPLLDKVGADLIDIKDSIVGSFGSMVDALITGDSCKKSMYNRLKGLNFRLPRLTIRPPLRLNGVNIMVDCSSPSEGKSLNLGKLGQFIG</sequence>
<dbReference type="AlphaFoldDB" id="A0A431E7F3"/>